<organism evidence="1 2">
    <name type="scientific">Blastopirellula retiformator</name>
    <dbReference type="NCBI Taxonomy" id="2527970"/>
    <lineage>
        <taxon>Bacteria</taxon>
        <taxon>Pseudomonadati</taxon>
        <taxon>Planctomycetota</taxon>
        <taxon>Planctomycetia</taxon>
        <taxon>Pirellulales</taxon>
        <taxon>Pirellulaceae</taxon>
        <taxon>Blastopirellula</taxon>
    </lineage>
</organism>
<comment type="caution">
    <text evidence="1">The sequence shown here is derived from an EMBL/GenBank/DDBJ whole genome shotgun (WGS) entry which is preliminary data.</text>
</comment>
<dbReference type="EMBL" id="SJPF01000002">
    <property type="protein sequence ID" value="TWT34380.1"/>
    <property type="molecule type" value="Genomic_DNA"/>
</dbReference>
<evidence type="ECO:0008006" key="3">
    <source>
        <dbReference type="Google" id="ProtNLM"/>
    </source>
</evidence>
<dbReference type="AlphaFoldDB" id="A0A5C5V8N6"/>
<proteinExistence type="predicted"/>
<gene>
    <name evidence="1" type="ORF">Enr8_17880</name>
</gene>
<dbReference type="Proteomes" id="UP000318878">
    <property type="component" value="Unassembled WGS sequence"/>
</dbReference>
<evidence type="ECO:0000313" key="2">
    <source>
        <dbReference type="Proteomes" id="UP000318878"/>
    </source>
</evidence>
<protein>
    <recommendedName>
        <fullName evidence="3">Acyl-coenzyme A:6-aminopenicillanic acid acyl-transferase</fullName>
    </recommendedName>
</protein>
<sequence>MDRHTSAHPVAILLGMLAMSTSFFSGVETRACTTAVISGKATVDGRPILWKNRDTSSTMHNEVALFEDGKYKAIGVFNAGSRGSVWMGTNEAGFCIENSVSRDLALEGKQSGPGNGGLMKKALQTCATVADFEKLLEETNRTGRKTVANFGVIDASGGAALFETGPKSFKKFDANDPVVAPNGYVVRSNFSTTAHDLGANPTAEELGKIYSADRYLRACSLMQVEDGGKLSLEHVVRQCTRDMASGEAALPGTVNSPSGTLPETISTKNTISRTTTVSAAVFHGVSPGEDPALTTMWTILGDPKFSIAVPCWVAGGVAEELQDDRGGELGEIAISLREWNLTPDRDGVYTRLLPSIWADLWTAEDKLLSETAMVKQSWAKRKLAPAVVARYHANAAKYAMQAMQRKFIETKEAALAVPQPAAPIFAPQATSTNP</sequence>
<name>A0A5C5V8N6_9BACT</name>
<dbReference type="Gene3D" id="3.60.60.10">
    <property type="entry name" value="Penicillin V Acylase, Chain A"/>
    <property type="match status" value="1"/>
</dbReference>
<reference evidence="1 2" key="1">
    <citation type="submission" date="2019-02" db="EMBL/GenBank/DDBJ databases">
        <title>Deep-cultivation of Planctomycetes and their phenomic and genomic characterization uncovers novel biology.</title>
        <authorList>
            <person name="Wiegand S."/>
            <person name="Jogler M."/>
            <person name="Boedeker C."/>
            <person name="Pinto D."/>
            <person name="Vollmers J."/>
            <person name="Rivas-Marin E."/>
            <person name="Kohn T."/>
            <person name="Peeters S.H."/>
            <person name="Heuer A."/>
            <person name="Rast P."/>
            <person name="Oberbeckmann S."/>
            <person name="Bunk B."/>
            <person name="Jeske O."/>
            <person name="Meyerdierks A."/>
            <person name="Storesund J.E."/>
            <person name="Kallscheuer N."/>
            <person name="Luecker S."/>
            <person name="Lage O.M."/>
            <person name="Pohl T."/>
            <person name="Merkel B.J."/>
            <person name="Hornburger P."/>
            <person name="Mueller R.-W."/>
            <person name="Bruemmer F."/>
            <person name="Labrenz M."/>
            <person name="Spormann A.M."/>
            <person name="Op Den Camp H."/>
            <person name="Overmann J."/>
            <person name="Amann R."/>
            <person name="Jetten M.S.M."/>
            <person name="Mascher T."/>
            <person name="Medema M.H."/>
            <person name="Devos D.P."/>
            <person name="Kaster A.-K."/>
            <person name="Ovreas L."/>
            <person name="Rohde M."/>
            <person name="Galperin M.Y."/>
            <person name="Jogler C."/>
        </authorList>
    </citation>
    <scope>NUCLEOTIDE SEQUENCE [LARGE SCALE GENOMIC DNA]</scope>
    <source>
        <strain evidence="1 2">Enr8</strain>
    </source>
</reference>
<dbReference type="RefSeq" id="WP_186767529.1">
    <property type="nucleotide sequence ID" value="NZ_SJPF01000002.1"/>
</dbReference>
<keyword evidence="2" id="KW-1185">Reference proteome</keyword>
<accession>A0A5C5V8N6</accession>
<evidence type="ECO:0000313" key="1">
    <source>
        <dbReference type="EMBL" id="TWT34380.1"/>
    </source>
</evidence>